<keyword evidence="2" id="KW-1185">Reference proteome</keyword>
<organism evidence="1 2">
    <name type="scientific">Vaccinium darrowii</name>
    <dbReference type="NCBI Taxonomy" id="229202"/>
    <lineage>
        <taxon>Eukaryota</taxon>
        <taxon>Viridiplantae</taxon>
        <taxon>Streptophyta</taxon>
        <taxon>Embryophyta</taxon>
        <taxon>Tracheophyta</taxon>
        <taxon>Spermatophyta</taxon>
        <taxon>Magnoliopsida</taxon>
        <taxon>eudicotyledons</taxon>
        <taxon>Gunneridae</taxon>
        <taxon>Pentapetalae</taxon>
        <taxon>asterids</taxon>
        <taxon>Ericales</taxon>
        <taxon>Ericaceae</taxon>
        <taxon>Vaccinioideae</taxon>
        <taxon>Vaccinieae</taxon>
        <taxon>Vaccinium</taxon>
    </lineage>
</organism>
<accession>A0ACB7ZKW1</accession>
<name>A0ACB7ZKW1_9ERIC</name>
<comment type="caution">
    <text evidence="1">The sequence shown here is derived from an EMBL/GenBank/DDBJ whole genome shotgun (WGS) entry which is preliminary data.</text>
</comment>
<dbReference type="Proteomes" id="UP000828048">
    <property type="component" value="Chromosome 9"/>
</dbReference>
<evidence type="ECO:0000313" key="1">
    <source>
        <dbReference type="EMBL" id="KAH7866512.1"/>
    </source>
</evidence>
<gene>
    <name evidence="1" type="ORF">Vadar_021315</name>
</gene>
<sequence>MTRLKSNQPFPLSSHNGVSDHSSASAKNEAAGGGASTKLNLTVGSASLEPPRTLRSTRRGRLLGWRWTRRGPRRGHRSSAFVDNPDSKAQTLPRIKLQFNPGAQDKPMAPHELRRPFKRPAISDQQRRRDLSLLRQAQNRRDAQSQARCLASTVISLHSEPEPSVELDLVTQPESEPENQTGDFDLRQAAKLRGTEARRWFASQLMLPEWMIDVPDSLCREWYVFARPAGKRCFVVSSNGTTVSRLRNGSLLHRFPSALPSGARTKGNSCSAQSYCILDCIFHELDQTYYVIDMVCWAGYSLYECTAEFRFFWLNSKLVESGACEPPSFYHKYRFSQVSVYNCDQEGLHTAYAGPVPYIKDGLLFYNKHAHYQTGNTPLALVWKDDKCSQYVVDTDSKGLVPNQQQVVLELQDNGNLTTSDDPPVVFGCLDTTFVQKSGLQSGNLLRFAVSDGGLTFADGKLEKADLQYLGKVNRARAFADSYSKVVFQYMARHSPLRVEDLLASISSSSEQDNRTNDVEMVP</sequence>
<reference evidence="1 2" key="1">
    <citation type="journal article" date="2021" name="Hortic Res">
        <title>High-quality reference genome and annotation aids understanding of berry development for evergreen blueberry (Vaccinium darrowii).</title>
        <authorList>
            <person name="Yu J."/>
            <person name="Hulse-Kemp A.M."/>
            <person name="Babiker E."/>
            <person name="Staton M."/>
        </authorList>
    </citation>
    <scope>NUCLEOTIDE SEQUENCE [LARGE SCALE GENOMIC DNA]</scope>
    <source>
        <strain evidence="2">cv. NJ 8807/NJ 8810</strain>
        <tissue evidence="1">Young leaf</tissue>
    </source>
</reference>
<dbReference type="EMBL" id="CM037159">
    <property type="protein sequence ID" value="KAH7866512.1"/>
    <property type="molecule type" value="Genomic_DNA"/>
</dbReference>
<proteinExistence type="predicted"/>
<evidence type="ECO:0000313" key="2">
    <source>
        <dbReference type="Proteomes" id="UP000828048"/>
    </source>
</evidence>
<protein>
    <submittedName>
        <fullName evidence="1">Uncharacterized protein</fullName>
    </submittedName>
</protein>